<dbReference type="Proteomes" id="UP000006222">
    <property type="component" value="Unassembled WGS sequence"/>
</dbReference>
<dbReference type="EMBL" id="AFAR01000117">
    <property type="protein sequence ID" value="EGF28050.1"/>
    <property type="molecule type" value="Genomic_DNA"/>
</dbReference>
<comment type="caution">
    <text evidence="1">The sequence shown here is derived from an EMBL/GenBank/DDBJ whole genome shotgun (WGS) entry which is preliminary data.</text>
</comment>
<evidence type="ECO:0000313" key="2">
    <source>
        <dbReference type="Proteomes" id="UP000006222"/>
    </source>
</evidence>
<protein>
    <submittedName>
        <fullName evidence="1">Uncharacterized protein</fullName>
    </submittedName>
</protein>
<organism evidence="1 2">
    <name type="scientific">Rhodopirellula baltica WH47</name>
    <dbReference type="NCBI Taxonomy" id="991778"/>
    <lineage>
        <taxon>Bacteria</taxon>
        <taxon>Pseudomonadati</taxon>
        <taxon>Planctomycetota</taxon>
        <taxon>Planctomycetia</taxon>
        <taxon>Pirellulales</taxon>
        <taxon>Pirellulaceae</taxon>
        <taxon>Rhodopirellula</taxon>
    </lineage>
</organism>
<dbReference type="PATRIC" id="fig|991778.3.peg.2133"/>
<gene>
    <name evidence="1" type="ORF">RBWH47_01268</name>
</gene>
<accession>F2AQP0</accession>
<evidence type="ECO:0000313" key="1">
    <source>
        <dbReference type="EMBL" id="EGF28050.1"/>
    </source>
</evidence>
<sequence>MSSDAIQAYAWVMPVRFSPQESSLESIAAETTDASFSNKILMRSDQ</sequence>
<reference evidence="1 2" key="1">
    <citation type="journal article" date="2013" name="Mar. Genomics">
        <title>Expression of sulfatases in Rhodopirellula baltica and the diversity of sulfatases in the genus Rhodopirellula.</title>
        <authorList>
            <person name="Wegner C.E."/>
            <person name="Richter-Heitmann T."/>
            <person name="Klindworth A."/>
            <person name="Klockow C."/>
            <person name="Richter M."/>
            <person name="Achstetter T."/>
            <person name="Glockner F.O."/>
            <person name="Harder J."/>
        </authorList>
    </citation>
    <scope>NUCLEOTIDE SEQUENCE [LARGE SCALE GENOMIC DNA]</scope>
    <source>
        <strain evidence="1 2">WH47</strain>
    </source>
</reference>
<name>F2AQP0_RHOBT</name>
<proteinExistence type="predicted"/>
<dbReference type="AlphaFoldDB" id="F2AQP0"/>